<comment type="caution">
    <text evidence="1">The sequence shown here is derived from an EMBL/GenBank/DDBJ whole genome shotgun (WGS) entry which is preliminary data.</text>
</comment>
<proteinExistence type="predicted"/>
<accession>A0A0D6P4X6</accession>
<evidence type="ECO:0000313" key="1">
    <source>
        <dbReference type="EMBL" id="GAN76815.1"/>
    </source>
</evidence>
<dbReference type="Proteomes" id="UP000032680">
    <property type="component" value="Unassembled WGS sequence"/>
</dbReference>
<name>A0A0D6P4X6_9PROT</name>
<gene>
    <name evidence="1" type="ORF">Asru_0165_23</name>
</gene>
<organism evidence="1 2">
    <name type="scientific">Acidisphaera rubrifaciens HS-AP3</name>
    <dbReference type="NCBI Taxonomy" id="1231350"/>
    <lineage>
        <taxon>Bacteria</taxon>
        <taxon>Pseudomonadati</taxon>
        <taxon>Pseudomonadota</taxon>
        <taxon>Alphaproteobacteria</taxon>
        <taxon>Acetobacterales</taxon>
        <taxon>Acetobacteraceae</taxon>
        <taxon>Acidisphaera</taxon>
    </lineage>
</organism>
<reference evidence="1 2" key="1">
    <citation type="submission" date="2012-11" db="EMBL/GenBank/DDBJ databases">
        <title>Whole genome sequence of Acidisphaera rubrifaciens HS-AP3.</title>
        <authorList>
            <person name="Azuma Y."/>
            <person name="Higashiura N."/>
            <person name="Hirakawa H."/>
            <person name="Matsushita K."/>
        </authorList>
    </citation>
    <scope>NUCLEOTIDE SEQUENCE [LARGE SCALE GENOMIC DNA]</scope>
    <source>
        <strain evidence="1 2">HS-AP3</strain>
    </source>
</reference>
<evidence type="ECO:0000313" key="2">
    <source>
        <dbReference type="Proteomes" id="UP000032680"/>
    </source>
</evidence>
<sequence>MMSYVDARVLVRFTLPAVVPEGAVVLIEEGLPAAAPTATVFSFPAMPAAASGPHPAGCACCVSRTPAAEALRRLFLARVRGETAFFSEVTVLGRPTTVAALRDALRDDPGLAGWFRAAIPD</sequence>
<protein>
    <submittedName>
        <fullName evidence="1">Uncharacterized protein</fullName>
    </submittedName>
</protein>
<dbReference type="AlphaFoldDB" id="A0A0D6P4X6"/>
<dbReference type="EMBL" id="BANB01000165">
    <property type="protein sequence ID" value="GAN76815.1"/>
    <property type="molecule type" value="Genomic_DNA"/>
</dbReference>
<keyword evidence="2" id="KW-1185">Reference proteome</keyword>